<feature type="transmembrane region" description="Helical" evidence="9">
    <location>
        <begin position="119"/>
        <end position="137"/>
    </location>
</feature>
<gene>
    <name evidence="10" type="ORF">HY474_00595</name>
</gene>
<feature type="transmembrane region" description="Helical" evidence="9">
    <location>
        <begin position="89"/>
        <end position="113"/>
    </location>
</feature>
<evidence type="ECO:0000256" key="3">
    <source>
        <dbReference type="ARBA" id="ARBA00022475"/>
    </source>
</evidence>
<dbReference type="InterPro" id="IPR018227">
    <property type="entry name" value="Amino_acid_transport_2"/>
</dbReference>
<feature type="transmembrane region" description="Helical" evidence="9">
    <location>
        <begin position="295"/>
        <end position="312"/>
    </location>
</feature>
<evidence type="ECO:0000256" key="2">
    <source>
        <dbReference type="ARBA" id="ARBA00022448"/>
    </source>
</evidence>
<dbReference type="GO" id="GO:0015173">
    <property type="term" value="F:aromatic amino acid transmembrane transporter activity"/>
    <property type="evidence" value="ECO:0007669"/>
    <property type="project" value="InterPro"/>
</dbReference>
<evidence type="ECO:0000313" key="11">
    <source>
        <dbReference type="Proteomes" id="UP000704960"/>
    </source>
</evidence>
<feature type="transmembrane region" description="Helical" evidence="9">
    <location>
        <begin position="359"/>
        <end position="378"/>
    </location>
</feature>
<evidence type="ECO:0000256" key="5">
    <source>
        <dbReference type="ARBA" id="ARBA00022692"/>
    </source>
</evidence>
<feature type="transmembrane region" description="Helical" evidence="9">
    <location>
        <begin position="42"/>
        <end position="61"/>
    </location>
</feature>
<dbReference type="AlphaFoldDB" id="A0A932YVC5"/>
<feature type="transmembrane region" description="Helical" evidence="9">
    <location>
        <begin position="12"/>
        <end position="30"/>
    </location>
</feature>
<keyword evidence="2" id="KW-0813">Transport</keyword>
<keyword evidence="7 9" id="KW-1133">Transmembrane helix</keyword>
<protein>
    <recommendedName>
        <fullName evidence="12">Amino acid permease</fullName>
    </recommendedName>
</protein>
<keyword evidence="8 9" id="KW-0472">Membrane</keyword>
<evidence type="ECO:0000256" key="6">
    <source>
        <dbReference type="ARBA" id="ARBA00022970"/>
    </source>
</evidence>
<dbReference type="Proteomes" id="UP000704960">
    <property type="component" value="Unassembled WGS sequence"/>
</dbReference>
<evidence type="ECO:0000256" key="8">
    <source>
        <dbReference type="ARBA" id="ARBA00023136"/>
    </source>
</evidence>
<dbReference type="GO" id="GO:0005886">
    <property type="term" value="C:plasma membrane"/>
    <property type="evidence" value="ECO:0007669"/>
    <property type="project" value="UniProtKB-SubCell"/>
</dbReference>
<keyword evidence="3" id="KW-1003">Cell membrane</keyword>
<feature type="transmembrane region" description="Helical" evidence="9">
    <location>
        <begin position="214"/>
        <end position="240"/>
    </location>
</feature>
<sequence length="379" mass="39194">MNLLPRSFQAALLLVGTIVGVGIFAIPYVFVRAGFLTGVLEILILAAVTLVLNLAYAEVVLRTPEIHRLPGYAARYLGPVGAWVSRLSYLFGISGTLLVYLVLGGAFLGTLLAAAFPRIPMAIGPAAFYLIGAAVVLRGIRFESFANALFTLGLIAALVVGGSILLPGISTAELGGFYPSRLAIPYGVLLFSLAGAAIIPDVRRALGNGIPRALATVVAAGTLIPLALYLLFAAAVAGTTGEGTTPDAISGIAGLLGPPYGIFGSAIGFLATITSFIPLSIVLEGMFAADLKLRPALATFFTLAIPPLLFAAGFHDFIVIISLIGAVAIGVDGILILLIHRRAEEAHPGAVSFRLKIPVILRAVIILMFIAGILAAVFG</sequence>
<reference evidence="10" key="1">
    <citation type="submission" date="2020-07" db="EMBL/GenBank/DDBJ databases">
        <title>Huge and variable diversity of episymbiotic CPR bacteria and DPANN archaea in groundwater ecosystems.</title>
        <authorList>
            <person name="He C.Y."/>
            <person name="Keren R."/>
            <person name="Whittaker M."/>
            <person name="Farag I.F."/>
            <person name="Doudna J."/>
            <person name="Cate J.H.D."/>
            <person name="Banfield J.F."/>
        </authorList>
    </citation>
    <scope>NUCLEOTIDE SEQUENCE</scope>
    <source>
        <strain evidence="10">NC_groundwater_1226_Ag_S-0.1um_59_124</strain>
    </source>
</reference>
<keyword evidence="4" id="KW-0997">Cell inner membrane</keyword>
<accession>A0A932YVC5</accession>
<organism evidence="10 11">
    <name type="scientific">Candidatus Sungiibacteriota bacterium</name>
    <dbReference type="NCBI Taxonomy" id="2750080"/>
    <lineage>
        <taxon>Bacteria</taxon>
        <taxon>Candidatus Sungiibacteriota</taxon>
    </lineage>
</organism>
<evidence type="ECO:0000256" key="4">
    <source>
        <dbReference type="ARBA" id="ARBA00022519"/>
    </source>
</evidence>
<evidence type="ECO:0000313" key="10">
    <source>
        <dbReference type="EMBL" id="MBI4132112.1"/>
    </source>
</evidence>
<dbReference type="Pfam" id="PF03222">
    <property type="entry name" value="Trp_Tyr_perm"/>
    <property type="match status" value="1"/>
</dbReference>
<keyword evidence="5 9" id="KW-0812">Transmembrane</keyword>
<dbReference type="InterPro" id="IPR013059">
    <property type="entry name" value="Trp_tyr_transpt"/>
</dbReference>
<comment type="subcellular location">
    <subcellularLocation>
        <location evidence="1">Cell inner membrane</location>
        <topology evidence="1">Multi-pass membrane protein</topology>
    </subcellularLocation>
</comment>
<evidence type="ECO:0000256" key="9">
    <source>
        <dbReference type="SAM" id="Phobius"/>
    </source>
</evidence>
<comment type="caution">
    <text evidence="10">The sequence shown here is derived from an EMBL/GenBank/DDBJ whole genome shotgun (WGS) entry which is preliminary data.</text>
</comment>
<name>A0A932YVC5_9BACT</name>
<feature type="transmembrane region" description="Helical" evidence="9">
    <location>
        <begin position="318"/>
        <end position="339"/>
    </location>
</feature>
<dbReference type="GO" id="GO:0003333">
    <property type="term" value="P:amino acid transmembrane transport"/>
    <property type="evidence" value="ECO:0007669"/>
    <property type="project" value="InterPro"/>
</dbReference>
<dbReference type="PANTHER" id="PTHR46997">
    <property type="entry name" value="LOW AFFINITY TRYPTOPHAN PERMEASE-RELATED"/>
    <property type="match status" value="1"/>
</dbReference>
<dbReference type="PANTHER" id="PTHR46997:SF2">
    <property type="entry name" value="TYROSINE-SPECIFIC TRANSPORT SYSTEM"/>
    <property type="match status" value="1"/>
</dbReference>
<dbReference type="EMBL" id="JACQMJ010000004">
    <property type="protein sequence ID" value="MBI4132112.1"/>
    <property type="molecule type" value="Genomic_DNA"/>
</dbReference>
<evidence type="ECO:0008006" key="12">
    <source>
        <dbReference type="Google" id="ProtNLM"/>
    </source>
</evidence>
<keyword evidence="6" id="KW-0029">Amino-acid transport</keyword>
<dbReference type="Gene3D" id="1.20.1740.10">
    <property type="entry name" value="Amino acid/polyamine transporter I"/>
    <property type="match status" value="1"/>
</dbReference>
<proteinExistence type="predicted"/>
<feature type="transmembrane region" description="Helical" evidence="9">
    <location>
        <begin position="260"/>
        <end position="283"/>
    </location>
</feature>
<evidence type="ECO:0000256" key="7">
    <source>
        <dbReference type="ARBA" id="ARBA00022989"/>
    </source>
</evidence>
<feature type="transmembrane region" description="Helical" evidence="9">
    <location>
        <begin position="182"/>
        <end position="202"/>
    </location>
</feature>
<evidence type="ECO:0000256" key="1">
    <source>
        <dbReference type="ARBA" id="ARBA00004429"/>
    </source>
</evidence>
<feature type="transmembrane region" description="Helical" evidence="9">
    <location>
        <begin position="149"/>
        <end position="170"/>
    </location>
</feature>